<dbReference type="InterPro" id="IPR028978">
    <property type="entry name" value="Chorismate_lyase_/UTRA_dom_sf"/>
</dbReference>
<dbReference type="Proteomes" id="UP000002156">
    <property type="component" value="Chromosome"/>
</dbReference>
<keyword evidence="1" id="KW-0805">Transcription regulation</keyword>
<evidence type="ECO:0000256" key="3">
    <source>
        <dbReference type="ARBA" id="ARBA00023163"/>
    </source>
</evidence>
<keyword evidence="2" id="KW-0238">DNA-binding</keyword>
<dbReference type="PROSITE" id="PS50949">
    <property type="entry name" value="HTH_GNTR"/>
    <property type="match status" value="1"/>
</dbReference>
<dbReference type="SUPFAM" id="SSF46785">
    <property type="entry name" value="Winged helix' DNA-binding domain"/>
    <property type="match status" value="1"/>
</dbReference>
<accession>B0K8S0</accession>
<protein>
    <submittedName>
        <fullName evidence="5">Transcriptional regulator, GntR family</fullName>
    </submittedName>
</protein>
<dbReference type="InterPro" id="IPR011663">
    <property type="entry name" value="UTRA"/>
</dbReference>
<evidence type="ECO:0000256" key="1">
    <source>
        <dbReference type="ARBA" id="ARBA00023015"/>
    </source>
</evidence>
<dbReference type="AlphaFoldDB" id="B0K8S0"/>
<name>B0K8S0_THEP3</name>
<evidence type="ECO:0000259" key="4">
    <source>
        <dbReference type="PROSITE" id="PS50949"/>
    </source>
</evidence>
<dbReference type="CDD" id="cd07377">
    <property type="entry name" value="WHTH_GntR"/>
    <property type="match status" value="1"/>
</dbReference>
<gene>
    <name evidence="5" type="ordered locus">Teth39_0877</name>
</gene>
<dbReference type="GO" id="GO:0003700">
    <property type="term" value="F:DNA-binding transcription factor activity"/>
    <property type="evidence" value="ECO:0007669"/>
    <property type="project" value="InterPro"/>
</dbReference>
<organism evidence="5 6">
    <name type="scientific">Thermoanaerobacter pseudethanolicus (strain ATCC 33223 / 39E)</name>
    <name type="common">Clostridium thermohydrosulfuricum</name>
    <dbReference type="NCBI Taxonomy" id="340099"/>
    <lineage>
        <taxon>Bacteria</taxon>
        <taxon>Bacillati</taxon>
        <taxon>Bacillota</taxon>
        <taxon>Clostridia</taxon>
        <taxon>Thermoanaerobacterales</taxon>
        <taxon>Thermoanaerobacteraceae</taxon>
        <taxon>Thermoanaerobacter</taxon>
    </lineage>
</organism>
<dbReference type="PANTHER" id="PTHR44846:SF17">
    <property type="entry name" value="GNTR-FAMILY TRANSCRIPTIONAL REGULATOR"/>
    <property type="match status" value="1"/>
</dbReference>
<dbReference type="SUPFAM" id="SSF64288">
    <property type="entry name" value="Chorismate lyase-like"/>
    <property type="match status" value="1"/>
</dbReference>
<evidence type="ECO:0000256" key="2">
    <source>
        <dbReference type="ARBA" id="ARBA00023125"/>
    </source>
</evidence>
<proteinExistence type="predicted"/>
<dbReference type="KEGG" id="tpd:Teth39_0877"/>
<evidence type="ECO:0000313" key="5">
    <source>
        <dbReference type="EMBL" id="ABY94533.1"/>
    </source>
</evidence>
<dbReference type="STRING" id="340099.Teth39_0877"/>
<dbReference type="SMART" id="SM00866">
    <property type="entry name" value="UTRA"/>
    <property type="match status" value="1"/>
</dbReference>
<evidence type="ECO:0000313" key="6">
    <source>
        <dbReference type="Proteomes" id="UP000002156"/>
    </source>
</evidence>
<dbReference type="InterPro" id="IPR036388">
    <property type="entry name" value="WH-like_DNA-bd_sf"/>
</dbReference>
<dbReference type="Pfam" id="PF00392">
    <property type="entry name" value="GntR"/>
    <property type="match status" value="1"/>
</dbReference>
<dbReference type="Gene3D" id="1.10.10.10">
    <property type="entry name" value="Winged helix-like DNA-binding domain superfamily/Winged helix DNA-binding domain"/>
    <property type="match status" value="1"/>
</dbReference>
<dbReference type="InterPro" id="IPR000524">
    <property type="entry name" value="Tscrpt_reg_HTH_GntR"/>
</dbReference>
<dbReference type="InterPro" id="IPR050679">
    <property type="entry name" value="Bact_HTH_transcr_reg"/>
</dbReference>
<dbReference type="InterPro" id="IPR036390">
    <property type="entry name" value="WH_DNA-bd_sf"/>
</dbReference>
<dbReference type="SMART" id="SM00345">
    <property type="entry name" value="HTH_GNTR"/>
    <property type="match status" value="1"/>
</dbReference>
<dbReference type="GO" id="GO:0045892">
    <property type="term" value="P:negative regulation of DNA-templated transcription"/>
    <property type="evidence" value="ECO:0007669"/>
    <property type="project" value="TreeGrafter"/>
</dbReference>
<dbReference type="Gene3D" id="3.40.1410.10">
    <property type="entry name" value="Chorismate lyase-like"/>
    <property type="match status" value="1"/>
</dbReference>
<dbReference type="HOGENOM" id="CLU_063236_4_0_9"/>
<dbReference type="GO" id="GO:0003677">
    <property type="term" value="F:DNA binding"/>
    <property type="evidence" value="ECO:0007669"/>
    <property type="project" value="UniProtKB-KW"/>
</dbReference>
<keyword evidence="3" id="KW-0804">Transcription</keyword>
<dbReference type="Pfam" id="PF07702">
    <property type="entry name" value="UTRA"/>
    <property type="match status" value="1"/>
</dbReference>
<dbReference type="PANTHER" id="PTHR44846">
    <property type="entry name" value="MANNOSYL-D-GLYCERATE TRANSPORT/METABOLISM SYSTEM REPRESSOR MNGR-RELATED"/>
    <property type="match status" value="1"/>
</dbReference>
<keyword evidence="6" id="KW-1185">Reference proteome</keyword>
<feature type="domain" description="HTH gntR-type" evidence="4">
    <location>
        <begin position="11"/>
        <end position="79"/>
    </location>
</feature>
<dbReference type="RefSeq" id="WP_009052489.1">
    <property type="nucleotide sequence ID" value="NC_010321.1"/>
</dbReference>
<sequence>MTEFRKSKKSVSLSQEVKKKILEYIEKENLQPDDKLPSESQLTKMFKISRYTIREALALLEQEKIIYKIKGKGTFVNKKPIQIKSGLEYLDSITEIIRKFGYEPGTKWVSIEETIPTKDMVKKLNLKPKEKVITFKRIRTADGKPAAFLVDTVAKKILGNKKPDQINFESLFEYMEKEFGIIIEYAISEIIPTFPTEEMIQYLGVDKNSLFLLLYQLHYDKEGRTIFYSLDYFDPKIFKFKVIRSR</sequence>
<dbReference type="PRINTS" id="PR00035">
    <property type="entry name" value="HTHGNTR"/>
</dbReference>
<reference evidence="6" key="1">
    <citation type="submission" date="2008-01" db="EMBL/GenBank/DDBJ databases">
        <title>Complete sequence of Thermoanaerobacter pseudethanolicus 39E.</title>
        <authorList>
            <person name="Copeland A."/>
            <person name="Lucas S."/>
            <person name="Lapidus A."/>
            <person name="Barry K."/>
            <person name="Glavina del Rio T."/>
            <person name="Dalin E."/>
            <person name="Tice H."/>
            <person name="Pitluck S."/>
            <person name="Bruce D."/>
            <person name="Goodwin L."/>
            <person name="Saunders E."/>
            <person name="Brettin T."/>
            <person name="Detter J.C."/>
            <person name="Han C."/>
            <person name="Schmutz J."/>
            <person name="Larimer F."/>
            <person name="Land M."/>
            <person name="Hauser L."/>
            <person name="Kyrpides N."/>
            <person name="Lykidis A."/>
            <person name="Hemme C."/>
            <person name="Fields M.W."/>
            <person name="He Z."/>
            <person name="Zhou J."/>
            <person name="Richardson P."/>
        </authorList>
    </citation>
    <scope>NUCLEOTIDE SEQUENCE [LARGE SCALE GENOMIC DNA]</scope>
    <source>
        <strain evidence="6">ATCC 33223 / DSM 2355 / 39E</strain>
    </source>
</reference>
<dbReference type="EMBL" id="CP000924">
    <property type="protein sequence ID" value="ABY94533.1"/>
    <property type="molecule type" value="Genomic_DNA"/>
</dbReference>
<dbReference type="eggNOG" id="COG2188">
    <property type="taxonomic scope" value="Bacteria"/>
</dbReference>